<dbReference type="NCBIfam" id="NF004424">
    <property type="entry name" value="PRK05766.1"/>
    <property type="match status" value="1"/>
</dbReference>
<evidence type="ECO:0000256" key="4">
    <source>
        <dbReference type="ARBA" id="ARBA00022884"/>
    </source>
</evidence>
<dbReference type="GO" id="GO:0019843">
    <property type="term" value="F:rRNA binding"/>
    <property type="evidence" value="ECO:0007669"/>
    <property type="project" value="UniProtKB-UniRule"/>
</dbReference>
<dbReference type="Pfam" id="PF00253">
    <property type="entry name" value="Ribosomal_S14"/>
    <property type="match status" value="1"/>
</dbReference>
<dbReference type="HAMAP" id="MF_01364_A">
    <property type="entry name" value="Ribosomal_uS14_2_A"/>
    <property type="match status" value="1"/>
</dbReference>
<comment type="subunit">
    <text evidence="7">Part of the 30S ribosomal subunit.</text>
</comment>
<evidence type="ECO:0000256" key="2">
    <source>
        <dbReference type="ARBA" id="ARBA00022730"/>
    </source>
</evidence>
<dbReference type="FunFam" id="4.10.830.10:FF:000002">
    <property type="entry name" value="40S ribosomal protein S29"/>
    <property type="match status" value="1"/>
</dbReference>
<dbReference type="GO" id="GO:0003735">
    <property type="term" value="F:structural constituent of ribosome"/>
    <property type="evidence" value="ECO:0007669"/>
    <property type="project" value="InterPro"/>
</dbReference>
<keyword evidence="6 7" id="KW-0687">Ribonucleoprotein</keyword>
<dbReference type="InterPro" id="IPR001209">
    <property type="entry name" value="Ribosomal_uS14"/>
</dbReference>
<dbReference type="InterPro" id="IPR043140">
    <property type="entry name" value="Ribosomal_uS14_sf"/>
</dbReference>
<dbReference type="EMBL" id="KX764935">
    <property type="protein sequence ID" value="AOZ56022.1"/>
    <property type="molecule type" value="Genomic_DNA"/>
</dbReference>
<dbReference type="AlphaFoldDB" id="A0A1L2JMJ4"/>
<evidence type="ECO:0000256" key="7">
    <source>
        <dbReference type="HAMAP-Rule" id="MF_01364"/>
    </source>
</evidence>
<dbReference type="PANTHER" id="PTHR12010:SF2">
    <property type="entry name" value="40S RIBOSOMAL PROTEIN S29"/>
    <property type="match status" value="1"/>
</dbReference>
<sequence length="53" mass="6332">MGKITDEHGKPLDTPQCKRCGRRGRGIIRKYGLYLCRQCFREVAERMGWRKYN</sequence>
<keyword evidence="4 7" id="KW-0694">RNA-binding</keyword>
<feature type="binding site" evidence="7">
    <location>
        <position position="36"/>
    </location>
    <ligand>
        <name>Zn(2+)</name>
        <dbReference type="ChEBI" id="CHEBI:29105"/>
    </ligand>
</feature>
<feature type="binding site" evidence="7">
    <location>
        <position position="17"/>
    </location>
    <ligand>
        <name>Zn(2+)</name>
        <dbReference type="ChEBI" id="CHEBI:29105"/>
    </ligand>
</feature>
<comment type="cofactor">
    <cofactor evidence="7">
        <name>Zn(2+)</name>
        <dbReference type="ChEBI" id="CHEBI:29105"/>
    </cofactor>
    <text evidence="7">Binds 1 zinc ion per subunit.</text>
</comment>
<evidence type="ECO:0000256" key="1">
    <source>
        <dbReference type="ARBA" id="ARBA00022723"/>
    </source>
</evidence>
<evidence type="ECO:0000256" key="3">
    <source>
        <dbReference type="ARBA" id="ARBA00022833"/>
    </source>
</evidence>
<feature type="binding site" evidence="7">
    <location>
        <position position="39"/>
    </location>
    <ligand>
        <name>Zn(2+)</name>
        <dbReference type="ChEBI" id="CHEBI:29105"/>
    </ligand>
</feature>
<reference evidence="8" key="1">
    <citation type="journal article" date="2017" name="Nature">
        <title>Metagenomic exploration of ASGARD archaea illuminates the origin of cellular complexity in eukaryotes.</title>
        <authorList>
            <person name="Zaremba-Niedzwiedzka K."/>
            <person name="Caceres E.F."/>
            <person name="Saw J.H.W."/>
            <person name="Backstrom D."/>
            <person name="Juzokaite L."/>
            <person name="Vancaester E."/>
            <person name="Seitz K.W."/>
            <person name="Anantharaman K."/>
            <person name="Starnawski P."/>
            <person name="Kjeldsen K.U."/>
            <person name="Stott M.B."/>
            <person name="Nunoura T."/>
            <person name="Banfield J.F."/>
            <person name="Schramm A."/>
            <person name="Baker B.J."/>
            <person name="Spang A."/>
            <person name="Ettema T.J.G."/>
        </authorList>
    </citation>
    <scope>NUCLEOTIDE SEQUENCE</scope>
    <source>
        <strain evidence="8">TIV_3</strain>
    </source>
</reference>
<comment type="similarity">
    <text evidence="7">Belongs to the universal ribosomal protein uS14 family. Zinc-binding uS14 subfamily.</text>
</comment>
<dbReference type="GO" id="GO:0008270">
    <property type="term" value="F:zinc ion binding"/>
    <property type="evidence" value="ECO:0007669"/>
    <property type="project" value="UniProtKB-UniRule"/>
</dbReference>
<dbReference type="GO" id="GO:0002181">
    <property type="term" value="P:cytoplasmic translation"/>
    <property type="evidence" value="ECO:0007669"/>
    <property type="project" value="TreeGrafter"/>
</dbReference>
<accession>A0A1L2JMJ4</accession>
<dbReference type="GO" id="GO:0022627">
    <property type="term" value="C:cytosolic small ribosomal subunit"/>
    <property type="evidence" value="ECO:0007669"/>
    <property type="project" value="TreeGrafter"/>
</dbReference>
<name>A0A1L2JMJ4_9CREN</name>
<keyword evidence="2 7" id="KW-0699">rRNA-binding</keyword>
<evidence type="ECO:0000256" key="5">
    <source>
        <dbReference type="ARBA" id="ARBA00022980"/>
    </source>
</evidence>
<keyword evidence="1 7" id="KW-0479">Metal-binding</keyword>
<dbReference type="InterPro" id="IPR039744">
    <property type="entry name" value="RIbosomal_uS14_euk_arc"/>
</dbReference>
<proteinExistence type="inferred from homology"/>
<dbReference type="PANTHER" id="PTHR12010">
    <property type="entry name" value="40S RIBOSOMAL PROTEIN S29"/>
    <property type="match status" value="1"/>
</dbReference>
<comment type="function">
    <text evidence="7">Binds 16S rRNA, required for the assembly of 30S particles.</text>
</comment>
<dbReference type="Gene3D" id="4.10.830.10">
    <property type="entry name" value="30s Ribosomal Protein S14, Chain N"/>
    <property type="match status" value="1"/>
</dbReference>
<dbReference type="InterPro" id="IPR018271">
    <property type="entry name" value="Ribosomal_uS14_CS"/>
</dbReference>
<organism evidence="8">
    <name type="scientific">uncultured korarchaeote</name>
    <dbReference type="NCBI Taxonomy" id="161241"/>
    <lineage>
        <taxon>Archaea</taxon>
        <taxon>Thermoproteota</taxon>
        <taxon>environmental samples</taxon>
    </lineage>
</organism>
<keyword evidence="5 7" id="KW-0689">Ribosomal protein</keyword>
<keyword evidence="3 7" id="KW-0862">Zinc</keyword>
<evidence type="ECO:0000313" key="8">
    <source>
        <dbReference type="EMBL" id="AOZ56022.1"/>
    </source>
</evidence>
<evidence type="ECO:0000256" key="6">
    <source>
        <dbReference type="ARBA" id="ARBA00023274"/>
    </source>
</evidence>
<dbReference type="PROSITE" id="PS00527">
    <property type="entry name" value="RIBOSOMAL_S14"/>
    <property type="match status" value="1"/>
</dbReference>
<feature type="binding site" evidence="7">
    <location>
        <position position="20"/>
    </location>
    <ligand>
        <name>Zn(2+)</name>
        <dbReference type="ChEBI" id="CHEBI:29105"/>
    </ligand>
</feature>
<gene>
    <name evidence="7" type="primary">rps14</name>
</gene>
<dbReference type="InterPro" id="IPR023676">
    <property type="entry name" value="Ribosomal_uS14_arc"/>
</dbReference>
<protein>
    <recommendedName>
        <fullName evidence="7">Small ribosomal subunit protein uS14</fullName>
    </recommendedName>
</protein>